<dbReference type="PANTHER" id="PTHR42877">
    <property type="entry name" value="L-ORNITHINE N(5)-MONOOXYGENASE-RELATED"/>
    <property type="match status" value="1"/>
</dbReference>
<keyword evidence="4" id="KW-0560">Oxidoreductase</keyword>
<comment type="caution">
    <text evidence="5">The sequence shown here is derived from an EMBL/GenBank/DDBJ whole genome shotgun (WGS) entry which is preliminary data.</text>
</comment>
<dbReference type="PRINTS" id="PR00370">
    <property type="entry name" value="FMOXYGENASE"/>
</dbReference>
<dbReference type="InterPro" id="IPR036188">
    <property type="entry name" value="FAD/NAD-bd_sf"/>
</dbReference>
<sequence length="560" mass="63230">MASKEYTPNPRVVIIGGGVAGIMTGIALKTQLGFHNFTIYDQSDDLAGTWHLNTYPGCASDVATHWYSYSKDLNPDWDTSHVYQPELKAYWKRITAKYDINKHAVLHTQVLSADWDHRRQAYRVEVLHLPSGKTQTEYANAVISAIGSLNVPHYPPELQGIQGAFKGEHFHSARWDHSVDLHNKRVAVIGNGCSAAQFVPVITQDSTTQVVSFCRTPAWFLPKLRKAIPVYQRTLFKYVPFLMRLYRWMLMAQGESNYIFILSGGKNSQRRDKIAEKMRNYIKDNTPEKYHEVMMPKYALGCKRFIIDPGYLEALHRPNNDLNFDGIAEVTETGIKTKKGDHFECDVIIEATGFSSDEFPIKMKGSDGTTIQQYFKAQGGPTAYKGTAIPNFPNFYTVFGPNTTSGHGSVIYTEEVQIDYIVQLLNPVLKGEASSFEIKHEVTEAWNNRIQEQLATSVWSVCQSWYRVGKGGKNSSIWPGLLISQWWHLRKPNWNEYKAVGADKFESKRRMNFLWNTVKVGGAAAALGYAYLHPEEVASLAAVAQKQLTNIVPGLSHYLA</sequence>
<protein>
    <recommendedName>
        <fullName evidence="7">FAD/NAD(P)-binding domain-containing protein</fullName>
    </recommendedName>
</protein>
<dbReference type="AlphaFoldDB" id="A0A4S4MQB4"/>
<dbReference type="Pfam" id="PF00743">
    <property type="entry name" value="FMO-like"/>
    <property type="match status" value="1"/>
</dbReference>
<evidence type="ECO:0000256" key="2">
    <source>
        <dbReference type="ARBA" id="ARBA00022630"/>
    </source>
</evidence>
<comment type="similarity">
    <text evidence="1">Belongs to the FAD-binding monooxygenase family.</text>
</comment>
<organism evidence="5 6">
    <name type="scientific">Antrodiella citrinella</name>
    <dbReference type="NCBI Taxonomy" id="2447956"/>
    <lineage>
        <taxon>Eukaryota</taxon>
        <taxon>Fungi</taxon>
        <taxon>Dikarya</taxon>
        <taxon>Basidiomycota</taxon>
        <taxon>Agaricomycotina</taxon>
        <taxon>Agaricomycetes</taxon>
        <taxon>Polyporales</taxon>
        <taxon>Steccherinaceae</taxon>
        <taxon>Antrodiella</taxon>
    </lineage>
</organism>
<accession>A0A4S4MQB4</accession>
<keyword evidence="6" id="KW-1185">Reference proteome</keyword>
<keyword evidence="3" id="KW-0274">FAD</keyword>
<proteinExistence type="inferred from homology"/>
<evidence type="ECO:0008006" key="7">
    <source>
        <dbReference type="Google" id="ProtNLM"/>
    </source>
</evidence>
<dbReference type="InterPro" id="IPR051209">
    <property type="entry name" value="FAD-bind_Monooxygenase_sf"/>
</dbReference>
<evidence type="ECO:0000256" key="3">
    <source>
        <dbReference type="ARBA" id="ARBA00022827"/>
    </source>
</evidence>
<dbReference type="EMBL" id="SGPM01000199">
    <property type="protein sequence ID" value="THH28149.1"/>
    <property type="molecule type" value="Genomic_DNA"/>
</dbReference>
<evidence type="ECO:0000313" key="6">
    <source>
        <dbReference type="Proteomes" id="UP000308730"/>
    </source>
</evidence>
<dbReference type="Gene3D" id="3.50.50.60">
    <property type="entry name" value="FAD/NAD(P)-binding domain"/>
    <property type="match status" value="2"/>
</dbReference>
<evidence type="ECO:0000256" key="1">
    <source>
        <dbReference type="ARBA" id="ARBA00010139"/>
    </source>
</evidence>
<dbReference type="GO" id="GO:0050661">
    <property type="term" value="F:NADP binding"/>
    <property type="evidence" value="ECO:0007669"/>
    <property type="project" value="InterPro"/>
</dbReference>
<dbReference type="GO" id="GO:0050660">
    <property type="term" value="F:flavin adenine dinucleotide binding"/>
    <property type="evidence" value="ECO:0007669"/>
    <property type="project" value="InterPro"/>
</dbReference>
<dbReference type="OrthoDB" id="74360at2759"/>
<dbReference type="PANTHER" id="PTHR42877:SF4">
    <property type="entry name" value="FAD_NAD(P)-BINDING DOMAIN-CONTAINING PROTEIN-RELATED"/>
    <property type="match status" value="1"/>
</dbReference>
<keyword evidence="2" id="KW-0285">Flavoprotein</keyword>
<evidence type="ECO:0000256" key="4">
    <source>
        <dbReference type="ARBA" id="ARBA00023002"/>
    </source>
</evidence>
<dbReference type="SUPFAM" id="SSF51905">
    <property type="entry name" value="FAD/NAD(P)-binding domain"/>
    <property type="match status" value="1"/>
</dbReference>
<gene>
    <name evidence="5" type="ORF">EUX98_g6039</name>
</gene>
<name>A0A4S4MQB4_9APHY</name>
<evidence type="ECO:0000313" key="5">
    <source>
        <dbReference type="EMBL" id="THH28149.1"/>
    </source>
</evidence>
<dbReference type="InterPro" id="IPR020946">
    <property type="entry name" value="Flavin_mOase-like"/>
</dbReference>
<dbReference type="GO" id="GO:0004499">
    <property type="term" value="F:N,N-dimethylaniline monooxygenase activity"/>
    <property type="evidence" value="ECO:0007669"/>
    <property type="project" value="InterPro"/>
</dbReference>
<dbReference type="InterPro" id="IPR000960">
    <property type="entry name" value="Flavin_mOase"/>
</dbReference>
<reference evidence="5 6" key="1">
    <citation type="submission" date="2019-02" db="EMBL/GenBank/DDBJ databases">
        <title>Genome sequencing of the rare red list fungi Antrodiella citrinella (Flaviporus citrinellus).</title>
        <authorList>
            <person name="Buettner E."/>
            <person name="Kellner H."/>
        </authorList>
    </citation>
    <scope>NUCLEOTIDE SEQUENCE [LARGE SCALE GENOMIC DNA]</scope>
    <source>
        <strain evidence="5 6">DSM 108506</strain>
    </source>
</reference>
<dbReference type="Proteomes" id="UP000308730">
    <property type="component" value="Unassembled WGS sequence"/>
</dbReference>